<gene>
    <name evidence="4" type="ORF">Mth01_47400</name>
</gene>
<comment type="similarity">
    <text evidence="1">Belongs to the non-flavoprotein flavin reductase family.</text>
</comment>
<evidence type="ECO:0000256" key="1">
    <source>
        <dbReference type="ARBA" id="ARBA00008898"/>
    </source>
</evidence>
<dbReference type="SUPFAM" id="SSF50475">
    <property type="entry name" value="FMN-binding split barrel"/>
    <property type="match status" value="1"/>
</dbReference>
<organism evidence="4 5">
    <name type="scientific">Sphaerimonospora thailandensis</name>
    <dbReference type="NCBI Taxonomy" id="795644"/>
    <lineage>
        <taxon>Bacteria</taxon>
        <taxon>Bacillati</taxon>
        <taxon>Actinomycetota</taxon>
        <taxon>Actinomycetes</taxon>
        <taxon>Streptosporangiales</taxon>
        <taxon>Streptosporangiaceae</taxon>
        <taxon>Sphaerimonospora</taxon>
    </lineage>
</organism>
<comment type="caution">
    <text evidence="4">The sequence shown here is derived from an EMBL/GenBank/DDBJ whole genome shotgun (WGS) entry which is preliminary data.</text>
</comment>
<dbReference type="InterPro" id="IPR012349">
    <property type="entry name" value="Split_barrel_FMN-bd"/>
</dbReference>
<dbReference type="PANTHER" id="PTHR30466">
    <property type="entry name" value="FLAVIN REDUCTASE"/>
    <property type="match status" value="1"/>
</dbReference>
<dbReference type="Pfam" id="PF01613">
    <property type="entry name" value="Flavin_Reduct"/>
    <property type="match status" value="1"/>
</dbReference>
<reference evidence="4" key="1">
    <citation type="submission" date="2021-01" db="EMBL/GenBank/DDBJ databases">
        <title>Whole genome shotgun sequence of Sphaerimonospora thailandensis NBRC 107569.</title>
        <authorList>
            <person name="Komaki H."/>
            <person name="Tamura T."/>
        </authorList>
    </citation>
    <scope>NUCLEOTIDE SEQUENCE</scope>
    <source>
        <strain evidence="4">NBRC 107569</strain>
    </source>
</reference>
<dbReference type="SMART" id="SM00903">
    <property type="entry name" value="Flavin_Reduct"/>
    <property type="match status" value="1"/>
</dbReference>
<dbReference type="InterPro" id="IPR002563">
    <property type="entry name" value="Flavin_Rdtase-like_dom"/>
</dbReference>
<protein>
    <submittedName>
        <fullName evidence="4">Oxidoreductase</fullName>
    </submittedName>
</protein>
<evidence type="ECO:0000313" key="5">
    <source>
        <dbReference type="Proteomes" id="UP000610966"/>
    </source>
</evidence>
<sequence length="164" mass="17724">MEVDLRGTMRNFATGVCIATTYADDNSGRRHDALTVNSLTSVSLGPPLVSISLRQGSTFLADLLTTKVWALSILDAGTHDLARVFAQSRDVRAEAVRTLSARPGEHTGALIVDAPAWLECELRDQFDAGDHTVLIGSVVAAGQQHRRPPIVFLHGRFHALKGEL</sequence>
<dbReference type="GO" id="GO:0042602">
    <property type="term" value="F:riboflavin reductase (NADPH) activity"/>
    <property type="evidence" value="ECO:0007669"/>
    <property type="project" value="TreeGrafter"/>
</dbReference>
<keyword evidence="5" id="KW-1185">Reference proteome</keyword>
<dbReference type="InterPro" id="IPR050268">
    <property type="entry name" value="NADH-dep_flavin_reductase"/>
</dbReference>
<keyword evidence="2" id="KW-0560">Oxidoreductase</keyword>
<proteinExistence type="inferred from homology"/>
<dbReference type="Gene3D" id="2.30.110.10">
    <property type="entry name" value="Electron Transport, Fmn-binding Protein, Chain A"/>
    <property type="match status" value="1"/>
</dbReference>
<dbReference type="Proteomes" id="UP000610966">
    <property type="component" value="Unassembled WGS sequence"/>
</dbReference>
<evidence type="ECO:0000313" key="4">
    <source>
        <dbReference type="EMBL" id="GIH72487.1"/>
    </source>
</evidence>
<name>A0A8J3RB77_9ACTN</name>
<accession>A0A8J3RB77</accession>
<feature type="domain" description="Flavin reductase like" evidence="3">
    <location>
        <begin position="9"/>
        <end position="159"/>
    </location>
</feature>
<dbReference type="RefSeq" id="WP_204018144.1">
    <property type="nucleotide sequence ID" value="NZ_BOOG01000052.1"/>
</dbReference>
<evidence type="ECO:0000256" key="2">
    <source>
        <dbReference type="ARBA" id="ARBA00023002"/>
    </source>
</evidence>
<evidence type="ECO:0000259" key="3">
    <source>
        <dbReference type="SMART" id="SM00903"/>
    </source>
</evidence>
<dbReference type="PANTHER" id="PTHR30466:SF11">
    <property type="entry name" value="FLAVIN-DEPENDENT MONOOXYGENASE, REDUCTASE SUBUNIT HSAB"/>
    <property type="match status" value="1"/>
</dbReference>
<dbReference type="GO" id="GO:0010181">
    <property type="term" value="F:FMN binding"/>
    <property type="evidence" value="ECO:0007669"/>
    <property type="project" value="InterPro"/>
</dbReference>
<dbReference type="AlphaFoldDB" id="A0A8J3RB77"/>
<dbReference type="EMBL" id="BOOG01000052">
    <property type="protein sequence ID" value="GIH72487.1"/>
    <property type="molecule type" value="Genomic_DNA"/>
</dbReference>